<proteinExistence type="predicted"/>
<dbReference type="Proteomes" id="UP001597046">
    <property type="component" value="Unassembled WGS sequence"/>
</dbReference>
<keyword evidence="2" id="KW-1185">Reference proteome</keyword>
<comment type="caution">
    <text evidence="1">The sequence shown here is derived from an EMBL/GenBank/DDBJ whole genome shotgun (WGS) entry which is preliminary data.</text>
</comment>
<organism evidence="1 2">
    <name type="scientific">Terrabacter terrigena</name>
    <dbReference type="NCBI Taxonomy" id="574718"/>
    <lineage>
        <taxon>Bacteria</taxon>
        <taxon>Bacillati</taxon>
        <taxon>Actinomycetota</taxon>
        <taxon>Actinomycetes</taxon>
        <taxon>Micrococcales</taxon>
        <taxon>Intrasporangiaceae</taxon>
        <taxon>Terrabacter</taxon>
    </lineage>
</organism>
<sequence length="51" mass="5897">MTAWYRARDRRLVILCAHCTHEHDMALLEQGFELSIDNRDSLLPEPATQTA</sequence>
<evidence type="ECO:0000313" key="2">
    <source>
        <dbReference type="Proteomes" id="UP001597046"/>
    </source>
</evidence>
<protein>
    <submittedName>
        <fullName evidence="1">Uncharacterized protein</fullName>
    </submittedName>
</protein>
<reference evidence="2" key="1">
    <citation type="journal article" date="2019" name="Int. J. Syst. Evol. Microbiol.">
        <title>The Global Catalogue of Microorganisms (GCM) 10K type strain sequencing project: providing services to taxonomists for standard genome sequencing and annotation.</title>
        <authorList>
            <consortium name="The Broad Institute Genomics Platform"/>
            <consortium name="The Broad Institute Genome Sequencing Center for Infectious Disease"/>
            <person name="Wu L."/>
            <person name="Ma J."/>
        </authorList>
    </citation>
    <scope>NUCLEOTIDE SEQUENCE [LARGE SCALE GENOMIC DNA]</scope>
    <source>
        <strain evidence="2">CCUG 57508</strain>
    </source>
</reference>
<accession>A0ABW3N173</accession>
<name>A0ABW3N173_9MICO</name>
<dbReference type="RefSeq" id="WP_386053482.1">
    <property type="nucleotide sequence ID" value="NZ_JBHTKH010000009.1"/>
</dbReference>
<dbReference type="EMBL" id="JBHTKH010000009">
    <property type="protein sequence ID" value="MFD1055445.1"/>
    <property type="molecule type" value="Genomic_DNA"/>
</dbReference>
<gene>
    <name evidence="1" type="ORF">ACFQ2V_14110</name>
</gene>
<evidence type="ECO:0000313" key="1">
    <source>
        <dbReference type="EMBL" id="MFD1055445.1"/>
    </source>
</evidence>